<evidence type="ECO:0000256" key="3">
    <source>
        <dbReference type="ARBA" id="ARBA00023273"/>
    </source>
</evidence>
<feature type="domain" description="CCDC113/CCDC96 coiled-coil" evidence="6">
    <location>
        <begin position="409"/>
        <end position="579"/>
    </location>
</feature>
<evidence type="ECO:0000256" key="2">
    <source>
        <dbReference type="ARBA" id="ARBA00023054"/>
    </source>
</evidence>
<protein>
    <recommendedName>
        <fullName evidence="6">CCDC113/CCDC96 coiled-coil domain-containing protein</fullName>
    </recommendedName>
</protein>
<feature type="compositionally biased region" description="Low complexity" evidence="5">
    <location>
        <begin position="601"/>
        <end position="624"/>
    </location>
</feature>
<accession>A0AA38IZ97</accession>
<keyword evidence="8" id="KW-1185">Reference proteome</keyword>
<dbReference type="EMBL" id="JALNTZ010000002">
    <property type="protein sequence ID" value="KAJ3663101.1"/>
    <property type="molecule type" value="Genomic_DNA"/>
</dbReference>
<evidence type="ECO:0000313" key="7">
    <source>
        <dbReference type="EMBL" id="KAJ3663101.1"/>
    </source>
</evidence>
<organism evidence="7 8">
    <name type="scientific">Zophobas morio</name>
    <dbReference type="NCBI Taxonomy" id="2755281"/>
    <lineage>
        <taxon>Eukaryota</taxon>
        <taxon>Metazoa</taxon>
        <taxon>Ecdysozoa</taxon>
        <taxon>Arthropoda</taxon>
        <taxon>Hexapoda</taxon>
        <taxon>Insecta</taxon>
        <taxon>Pterygota</taxon>
        <taxon>Neoptera</taxon>
        <taxon>Endopterygota</taxon>
        <taxon>Coleoptera</taxon>
        <taxon>Polyphaga</taxon>
        <taxon>Cucujiformia</taxon>
        <taxon>Tenebrionidae</taxon>
        <taxon>Zophobas</taxon>
    </lineage>
</organism>
<dbReference type="AlphaFoldDB" id="A0AA38IZ97"/>
<keyword evidence="3" id="KW-0966">Cell projection</keyword>
<proteinExistence type="predicted"/>
<dbReference type="Proteomes" id="UP001168821">
    <property type="component" value="Unassembled WGS sequence"/>
</dbReference>
<feature type="compositionally biased region" description="Polar residues" evidence="5">
    <location>
        <begin position="232"/>
        <end position="241"/>
    </location>
</feature>
<feature type="compositionally biased region" description="Acidic residues" evidence="5">
    <location>
        <begin position="244"/>
        <end position="265"/>
    </location>
</feature>
<evidence type="ECO:0000256" key="1">
    <source>
        <dbReference type="ARBA" id="ARBA00004138"/>
    </source>
</evidence>
<evidence type="ECO:0000256" key="5">
    <source>
        <dbReference type="SAM" id="MobiDB-lite"/>
    </source>
</evidence>
<feature type="compositionally biased region" description="Acidic residues" evidence="5">
    <location>
        <begin position="132"/>
        <end position="148"/>
    </location>
</feature>
<dbReference type="InterPro" id="IPR025254">
    <property type="entry name" value="CCDC113/CCDC96_CC"/>
</dbReference>
<feature type="coiled-coil region" evidence="4">
    <location>
        <begin position="447"/>
        <end position="537"/>
    </location>
</feature>
<feature type="compositionally biased region" description="Basic and acidic residues" evidence="5">
    <location>
        <begin position="120"/>
        <end position="131"/>
    </location>
</feature>
<feature type="region of interest" description="Disordered" evidence="5">
    <location>
        <begin position="1"/>
        <end position="155"/>
    </location>
</feature>
<feature type="region of interest" description="Disordered" evidence="5">
    <location>
        <begin position="167"/>
        <end position="207"/>
    </location>
</feature>
<keyword evidence="2 4" id="KW-0175">Coiled coil</keyword>
<evidence type="ECO:0000313" key="8">
    <source>
        <dbReference type="Proteomes" id="UP001168821"/>
    </source>
</evidence>
<dbReference type="GO" id="GO:0060271">
    <property type="term" value="P:cilium assembly"/>
    <property type="evidence" value="ECO:0007669"/>
    <property type="project" value="TreeGrafter"/>
</dbReference>
<comment type="caution">
    <text evidence="7">The sequence shown here is derived from an EMBL/GenBank/DDBJ whole genome shotgun (WGS) entry which is preliminary data.</text>
</comment>
<gene>
    <name evidence="7" type="ORF">Zmor_007410</name>
</gene>
<feature type="compositionally biased region" description="Basic residues" evidence="5">
    <location>
        <begin position="192"/>
        <end position="202"/>
    </location>
</feature>
<evidence type="ECO:0000256" key="4">
    <source>
        <dbReference type="SAM" id="Coils"/>
    </source>
</evidence>
<feature type="region of interest" description="Disordered" evidence="5">
    <location>
        <begin position="227"/>
        <end position="265"/>
    </location>
</feature>
<dbReference type="PANTHER" id="PTHR15654:SF1">
    <property type="entry name" value="COILED-COIL DOMAIN-CONTAINING PROTEIN 96"/>
    <property type="match status" value="1"/>
</dbReference>
<comment type="subcellular location">
    <subcellularLocation>
        <location evidence="1">Cell projection</location>
        <location evidence="1">Cilium</location>
    </subcellularLocation>
</comment>
<dbReference type="InterPro" id="IPR051885">
    <property type="entry name" value="CC_CF"/>
</dbReference>
<feature type="compositionally biased region" description="Acidic residues" evidence="5">
    <location>
        <begin position="167"/>
        <end position="179"/>
    </location>
</feature>
<evidence type="ECO:0000259" key="6">
    <source>
        <dbReference type="Pfam" id="PF13870"/>
    </source>
</evidence>
<dbReference type="PANTHER" id="PTHR15654">
    <property type="entry name" value="COILED-COIL DOMAIN-CONTAINING PROTEIN 113-RELATED"/>
    <property type="match status" value="1"/>
</dbReference>
<reference evidence="7" key="1">
    <citation type="journal article" date="2023" name="G3 (Bethesda)">
        <title>Whole genome assemblies of Zophobas morio and Tenebrio molitor.</title>
        <authorList>
            <person name="Kaur S."/>
            <person name="Stinson S.A."/>
            <person name="diCenzo G.C."/>
        </authorList>
    </citation>
    <scope>NUCLEOTIDE SEQUENCE</scope>
    <source>
        <strain evidence="7">QUZm001</strain>
    </source>
</reference>
<dbReference type="GO" id="GO:0005930">
    <property type="term" value="C:axoneme"/>
    <property type="evidence" value="ECO:0007669"/>
    <property type="project" value="TreeGrafter"/>
</dbReference>
<dbReference type="Pfam" id="PF13870">
    <property type="entry name" value="CCDC113_CCDC96_CC"/>
    <property type="match status" value="1"/>
</dbReference>
<feature type="compositionally biased region" description="Acidic residues" evidence="5">
    <location>
        <begin position="62"/>
        <end position="75"/>
    </location>
</feature>
<dbReference type="GO" id="GO:0036064">
    <property type="term" value="C:ciliary basal body"/>
    <property type="evidence" value="ECO:0007669"/>
    <property type="project" value="TreeGrafter"/>
</dbReference>
<feature type="compositionally biased region" description="Acidic residues" evidence="5">
    <location>
        <begin position="108"/>
        <end position="119"/>
    </location>
</feature>
<feature type="compositionally biased region" description="Basic and acidic residues" evidence="5">
    <location>
        <begin position="17"/>
        <end position="45"/>
    </location>
</feature>
<sequence>MSSENVQAEPVETETAETEKPVETQTSETEKPDETQTAETEKPDETTENLVEGEAAQAVTSEAEEIPTESGEVDLELNIIDDPVQEDTQPDQVQPADDALNDVKDQDESQTEEKEDEESPEKTIVEKQDAEEVKEESEQPMEYTEDNFELSLGTPTDLEEIYFKLIEDEEAEEEEDEEGAAAMAVSQERSEKKKKRKSKRFRGTAMPSLQLEAPRLTITGDFEPLMPRRSVETLSAASTMAKTDDEEGGEEDEEVSDEEEELEEEELLVFNEFTREECYEMYNNLDKQFHEEKRKNTYLLKRLVNYYTQKKMFHVIQEGKLPLDVLKKYEKQLDDFEDFTTQFRLAQADLEQEVNKLRSTLAHKENEAQTCFEKLQRNEYEVGKEILDSAGHDEKVIDRYLKRQKVQLNNLKKIRLDYIKIRNKVTETQESLDALDNLGPNLRLIDYEQLKFDNRNLLDKLEEKDLELARVRYKCENAVQILAHRREKVAALDRDLEVMTDRLENLTGEYEDVREQLNGLKQERDLYRSATEQLKKKAGILSQPKLLQNMCETINLSVSLKEELQQVKSVCNVITEKINKIRKNMSSNESMKKIEKKMKMQEFSSDSTTSSISTLGSDLNLNTG</sequence>
<name>A0AA38IZ97_9CUCU</name>
<feature type="region of interest" description="Disordered" evidence="5">
    <location>
        <begin position="599"/>
        <end position="624"/>
    </location>
</feature>